<dbReference type="AlphaFoldDB" id="A0A853KUX6"/>
<dbReference type="EMBL" id="JPVZ01000025">
    <property type="protein sequence ID" value="OAZ07635.1"/>
    <property type="molecule type" value="Genomic_DNA"/>
</dbReference>
<proteinExistence type="predicted"/>
<feature type="domain" description="HEPN AbiU2-like" evidence="1">
    <location>
        <begin position="6"/>
        <end position="167"/>
    </location>
</feature>
<evidence type="ECO:0000259" key="1">
    <source>
        <dbReference type="Pfam" id="PF18734"/>
    </source>
</evidence>
<protein>
    <recommendedName>
        <fullName evidence="1">HEPN AbiU2-like domain-containing protein</fullName>
    </recommendedName>
</protein>
<sequence>MDQLPTEFKAFRVECIWLKQCHFTFEQMFESDQHTAQLLHDTAPLFFNDLNHILIEYIFLQVCKITDPATAGKRSNVTLPYLNQKLEQHHLFTNEIKEYSDEILRYRSLVQTARNRLVSHLDMESVLAAESLGLHQPEDVVNFVECLQKYCDAVGRNIGVGPLDFSHPGCSGDVLDLIQKLKFAKQNC</sequence>
<dbReference type="Proteomes" id="UP000094009">
    <property type="component" value="Unassembled WGS sequence"/>
</dbReference>
<accession>A0A853KUX6</accession>
<evidence type="ECO:0000313" key="3">
    <source>
        <dbReference type="Proteomes" id="UP000094009"/>
    </source>
</evidence>
<comment type="caution">
    <text evidence="2">The sequence shown here is derived from an EMBL/GenBank/DDBJ whole genome shotgun (WGS) entry which is preliminary data.</text>
</comment>
<organism evidence="2 3">
    <name type="scientific">Thalassospira tepidiphila MCCC 1A03514</name>
    <dbReference type="NCBI Taxonomy" id="1177930"/>
    <lineage>
        <taxon>Bacteria</taxon>
        <taxon>Pseudomonadati</taxon>
        <taxon>Pseudomonadota</taxon>
        <taxon>Alphaproteobacteria</taxon>
        <taxon>Rhodospirillales</taxon>
        <taxon>Thalassospiraceae</taxon>
        <taxon>Thalassospira</taxon>
    </lineage>
</organism>
<reference evidence="2 3" key="1">
    <citation type="submission" date="2014-07" db="EMBL/GenBank/DDBJ databases">
        <title>Draft genome sequence of Thalassospira tepidiphila 1-1B.</title>
        <authorList>
            <person name="Lai Q."/>
            <person name="Shao Z."/>
        </authorList>
    </citation>
    <scope>NUCLEOTIDE SEQUENCE [LARGE SCALE GENOMIC DNA]</scope>
    <source>
        <strain evidence="2 3">MCCC 1A03514</strain>
    </source>
</reference>
<dbReference type="RefSeq" id="WP_064782572.1">
    <property type="nucleotide sequence ID" value="NZ_JPVZ01000025.1"/>
</dbReference>
<dbReference type="InterPro" id="IPR040704">
    <property type="entry name" value="HEPN_AbiU2"/>
</dbReference>
<dbReference type="Pfam" id="PF18734">
    <property type="entry name" value="HEPN_AbiU2"/>
    <property type="match status" value="1"/>
</dbReference>
<gene>
    <name evidence="2" type="ORF">TH4_21110</name>
</gene>
<name>A0A853KUX6_9PROT</name>
<evidence type="ECO:0000313" key="2">
    <source>
        <dbReference type="EMBL" id="OAZ07635.1"/>
    </source>
</evidence>